<proteinExistence type="predicted"/>
<name>A0A0E9UJ21_ANGAN</name>
<organism evidence="1">
    <name type="scientific">Anguilla anguilla</name>
    <name type="common">European freshwater eel</name>
    <name type="synonym">Muraena anguilla</name>
    <dbReference type="NCBI Taxonomy" id="7936"/>
    <lineage>
        <taxon>Eukaryota</taxon>
        <taxon>Metazoa</taxon>
        <taxon>Chordata</taxon>
        <taxon>Craniata</taxon>
        <taxon>Vertebrata</taxon>
        <taxon>Euteleostomi</taxon>
        <taxon>Actinopterygii</taxon>
        <taxon>Neopterygii</taxon>
        <taxon>Teleostei</taxon>
        <taxon>Anguilliformes</taxon>
        <taxon>Anguillidae</taxon>
        <taxon>Anguilla</taxon>
    </lineage>
</organism>
<accession>A0A0E9UJ21</accession>
<reference evidence="1" key="2">
    <citation type="journal article" date="2015" name="Fish Shellfish Immunol.">
        <title>Early steps in the European eel (Anguilla anguilla)-Vibrio vulnificus interaction in the gills: Role of the RtxA13 toxin.</title>
        <authorList>
            <person name="Callol A."/>
            <person name="Pajuelo D."/>
            <person name="Ebbesson L."/>
            <person name="Teles M."/>
            <person name="MacKenzie S."/>
            <person name="Amaro C."/>
        </authorList>
    </citation>
    <scope>NUCLEOTIDE SEQUENCE</scope>
</reference>
<reference evidence="1" key="1">
    <citation type="submission" date="2014-11" db="EMBL/GenBank/DDBJ databases">
        <authorList>
            <person name="Amaro Gonzalez C."/>
        </authorList>
    </citation>
    <scope>NUCLEOTIDE SEQUENCE</scope>
</reference>
<protein>
    <submittedName>
        <fullName evidence="1">Uncharacterized protein</fullName>
    </submittedName>
</protein>
<dbReference type="EMBL" id="GBXM01042718">
    <property type="protein sequence ID" value="JAH65859.1"/>
    <property type="molecule type" value="Transcribed_RNA"/>
</dbReference>
<evidence type="ECO:0000313" key="1">
    <source>
        <dbReference type="EMBL" id="JAH65859.1"/>
    </source>
</evidence>
<sequence length="26" mass="3125">MLLLISRRRSRVKYILNKNSFSSSRV</sequence>
<dbReference type="AlphaFoldDB" id="A0A0E9UJ21"/>